<keyword evidence="8" id="KW-1185">Reference proteome</keyword>
<dbReference type="InterPro" id="IPR007852">
    <property type="entry name" value="Cdc73/Parafibromin"/>
</dbReference>
<dbReference type="GeneID" id="39736577"/>
<feature type="domain" description="Cell division control protein 73 C-terminal" evidence="6">
    <location>
        <begin position="747"/>
        <end position="905"/>
    </location>
</feature>
<keyword evidence="4" id="KW-0539">Nucleus</keyword>
<feature type="region of interest" description="Disordered" evidence="5">
    <location>
        <begin position="587"/>
        <end position="614"/>
    </location>
</feature>
<reference evidence="7 8" key="1">
    <citation type="submission" date="2015-04" db="EMBL/GenBank/DDBJ databases">
        <authorList>
            <consortium name="Pathogen Informatics"/>
        </authorList>
    </citation>
    <scope>NUCLEOTIDE SEQUENCE [LARGE SCALE GENOMIC DNA]</scope>
    <source>
        <strain evidence="7 8">SGS1</strain>
    </source>
</reference>
<dbReference type="OMA" id="ETDWKCV"/>
<dbReference type="AlphaFoldDB" id="A0A1J1H6C6"/>
<gene>
    <name evidence="7" type="ORF">PRELSG_1011100</name>
</gene>
<dbReference type="OrthoDB" id="2186602at2759"/>
<dbReference type="GO" id="GO:0016593">
    <property type="term" value="C:Cdc73/Paf1 complex"/>
    <property type="evidence" value="ECO:0007669"/>
    <property type="project" value="InterPro"/>
</dbReference>
<evidence type="ECO:0000256" key="5">
    <source>
        <dbReference type="SAM" id="MobiDB-lite"/>
    </source>
</evidence>
<evidence type="ECO:0000256" key="1">
    <source>
        <dbReference type="ARBA" id="ARBA00004123"/>
    </source>
</evidence>
<evidence type="ECO:0000256" key="2">
    <source>
        <dbReference type="ARBA" id="ARBA00010427"/>
    </source>
</evidence>
<evidence type="ECO:0000256" key="3">
    <source>
        <dbReference type="ARBA" id="ARBA00023163"/>
    </source>
</evidence>
<comment type="subcellular location">
    <subcellularLocation>
        <location evidence="1">Nucleus</location>
    </subcellularLocation>
</comment>
<name>A0A1J1H6C6_PLARL</name>
<dbReference type="RefSeq" id="XP_028533460.1">
    <property type="nucleotide sequence ID" value="XM_028677030.1"/>
</dbReference>
<protein>
    <recommendedName>
        <fullName evidence="6">Cell division control protein 73 C-terminal domain-containing protein</fullName>
    </recommendedName>
</protein>
<evidence type="ECO:0000256" key="4">
    <source>
        <dbReference type="ARBA" id="ARBA00023242"/>
    </source>
</evidence>
<dbReference type="KEGG" id="prel:PRELSG_1011100"/>
<proteinExistence type="inferred from homology"/>
<evidence type="ECO:0000313" key="8">
    <source>
        <dbReference type="Proteomes" id="UP000220158"/>
    </source>
</evidence>
<dbReference type="GO" id="GO:0006368">
    <property type="term" value="P:transcription elongation by RNA polymerase II"/>
    <property type="evidence" value="ECO:0007669"/>
    <property type="project" value="InterPro"/>
</dbReference>
<keyword evidence="3" id="KW-0804">Transcription</keyword>
<dbReference type="GO" id="GO:0032968">
    <property type="term" value="P:positive regulation of transcription elongation by RNA polymerase II"/>
    <property type="evidence" value="ECO:0007669"/>
    <property type="project" value="TreeGrafter"/>
</dbReference>
<dbReference type="Proteomes" id="UP000220158">
    <property type="component" value="Chromosome 10"/>
</dbReference>
<dbReference type="Gene3D" id="3.40.50.11990">
    <property type="entry name" value="RNA polymerase II accessory factor, Cdc73 C-terminal domain"/>
    <property type="match status" value="1"/>
</dbReference>
<sequence>MDREQLNLKILMKKFLSDEKEYIKFLNKGNKDIIVFEKHNFYIYSDVLCGIESRKKEKYNIGDIYLFLCLPKSNYTYSYINSIGYKYISILERGKIIKIIEEDEDSDEIRVNFFIYDEKKKIDLHDYVDIEKEHIIKVELFNSENSEDIEEGSEDNMEKKDIKKNEKIKIIKKEDSYVLNKDNIENNQEKISSEMNKENNKSSEDNLISFENTRKICDSDKILESLIFYFKSDYISNSLNKYKLKSKSLRRKRKYNFLEDTSLMEYDELIYYNINEINSFEEYDNELSSNFEFFRRKCSLDKSLYNNSELYNKRVENFEKKDEIPNNKYYYKNNENQKNNDSVEKNYSILRHYYENNFFQNIFFQNLNLYSLLKNIYIRRFSNEEIIDKNVKLISEKFHIEYMKYIQNNHKFNPSNCNHSLSENINDYVDINDECIINNSLIEKDIFEFDWNSYDTNEENKNSINKYKKLDYNNILYSFKKRRKEFFNEKKFVEIMKNFNEHDKIIFFHNLLTQYIYSLNNKKYYEQNKGNINFVHNFISNLSHEEDFNVDTENFLFSSSYIPFTDSDELSFKLNEQEKYNKNKKCEDIEKENNGGNNVNSNDENDPMLRSFSENSNVSIDSNNNLKCNIGNFNLLQNNYVEIKNSLNINLSNLKLSDTNIKNNKELIKSTHIKEINFKGPYDIIEKNDCDFSRIYKFFEEELLKKGNIKNVYINGIKKNIIVDDNSKITTQKKSLKVIDEIHLKYKKRPIILIPKDNNIINKNNIESFFLHNNLNSTNLPMQSNSTSGIYDSLSIIYKMFNKSIKFLFIENDKISKFTEIDWKCVIAVILNPNQSLKELLKEYPFQSLTDLFHTFKTFVFIYTNEKLSHDLLSYNNIEIIKLNHNNRKDDYISVNKFWSIVEKFILQRRDKNFFFKKKFLAN</sequence>
<dbReference type="GO" id="GO:0000993">
    <property type="term" value="F:RNA polymerase II complex binding"/>
    <property type="evidence" value="ECO:0007669"/>
    <property type="project" value="TreeGrafter"/>
</dbReference>
<evidence type="ECO:0000313" key="7">
    <source>
        <dbReference type="EMBL" id="CRH00457.1"/>
    </source>
</evidence>
<accession>A0A1J1H6C6</accession>
<dbReference type="InterPro" id="IPR031336">
    <property type="entry name" value="CDC73_C"/>
</dbReference>
<dbReference type="Pfam" id="PF05179">
    <property type="entry name" value="CDC73_C"/>
    <property type="match status" value="1"/>
</dbReference>
<dbReference type="VEuPathDB" id="PlasmoDB:PRELSG_1011100"/>
<dbReference type="InterPro" id="IPR038103">
    <property type="entry name" value="CDC73_C_sf"/>
</dbReference>
<dbReference type="PANTHER" id="PTHR12466">
    <property type="entry name" value="CDC73 DOMAIN PROTEIN"/>
    <property type="match status" value="1"/>
</dbReference>
<comment type="similarity">
    <text evidence="2">Belongs to the CDC73 family.</text>
</comment>
<dbReference type="PANTHER" id="PTHR12466:SF8">
    <property type="entry name" value="PARAFIBROMIN"/>
    <property type="match status" value="1"/>
</dbReference>
<organism evidence="7 8">
    <name type="scientific">Plasmodium relictum</name>
    <dbReference type="NCBI Taxonomy" id="85471"/>
    <lineage>
        <taxon>Eukaryota</taxon>
        <taxon>Sar</taxon>
        <taxon>Alveolata</taxon>
        <taxon>Apicomplexa</taxon>
        <taxon>Aconoidasida</taxon>
        <taxon>Haemosporida</taxon>
        <taxon>Plasmodiidae</taxon>
        <taxon>Plasmodium</taxon>
        <taxon>Plasmodium (Haemamoeba)</taxon>
    </lineage>
</organism>
<dbReference type="EMBL" id="LN835305">
    <property type="protein sequence ID" value="CRH00457.1"/>
    <property type="molecule type" value="Genomic_DNA"/>
</dbReference>
<evidence type="ECO:0000259" key="6">
    <source>
        <dbReference type="Pfam" id="PF05179"/>
    </source>
</evidence>